<accession>A0AAW6LUN0</accession>
<protein>
    <submittedName>
        <fullName evidence="1">Uncharacterized protein</fullName>
    </submittedName>
</protein>
<reference evidence="1" key="1">
    <citation type="submission" date="2023-02" db="EMBL/GenBank/DDBJ databases">
        <title>A novel hydrolase synthesized by Rhodococcus erythropolis HQ is responsible for the detoxification of Zearalenone.</title>
        <authorList>
            <person name="Hu J."/>
            <person name="Xu J."/>
        </authorList>
    </citation>
    <scope>NUCLEOTIDE SEQUENCE</scope>
    <source>
        <strain evidence="1">HQ</strain>
    </source>
</reference>
<evidence type="ECO:0000313" key="1">
    <source>
        <dbReference type="EMBL" id="MDE8648936.1"/>
    </source>
</evidence>
<evidence type="ECO:0000313" key="2">
    <source>
        <dbReference type="Proteomes" id="UP001217325"/>
    </source>
</evidence>
<gene>
    <name evidence="1" type="ORF">PXH69_28595</name>
</gene>
<dbReference type="RefSeq" id="WP_156666162.1">
    <property type="nucleotide sequence ID" value="NZ_JARDXE010000023.1"/>
</dbReference>
<organism evidence="1 2">
    <name type="scientific">Rhodococcus qingshengii</name>
    <dbReference type="NCBI Taxonomy" id="334542"/>
    <lineage>
        <taxon>Bacteria</taxon>
        <taxon>Bacillati</taxon>
        <taxon>Actinomycetota</taxon>
        <taxon>Actinomycetes</taxon>
        <taxon>Mycobacteriales</taxon>
        <taxon>Nocardiaceae</taxon>
        <taxon>Rhodococcus</taxon>
        <taxon>Rhodococcus erythropolis group</taxon>
    </lineage>
</organism>
<sequence length="55" mass="5728">MNATEYQTTIVEPLNAATGLLFGIVFTGGRHRALSAPLAQPNARAERAATHGAPP</sequence>
<comment type="caution">
    <text evidence="1">The sequence shown here is derived from an EMBL/GenBank/DDBJ whole genome shotgun (WGS) entry which is preliminary data.</text>
</comment>
<dbReference type="Proteomes" id="UP001217325">
    <property type="component" value="Unassembled WGS sequence"/>
</dbReference>
<dbReference type="EMBL" id="JARDXE010000023">
    <property type="protein sequence ID" value="MDE8648936.1"/>
    <property type="molecule type" value="Genomic_DNA"/>
</dbReference>
<dbReference type="AlphaFoldDB" id="A0AAW6LUN0"/>
<name>A0AAW6LUN0_RHOSG</name>
<proteinExistence type="predicted"/>